<dbReference type="InterPro" id="IPR008000">
    <property type="entry name" value="Rham/fucose_mutarotase"/>
</dbReference>
<evidence type="ECO:0000313" key="1">
    <source>
        <dbReference type="EMBL" id="GGN39463.1"/>
    </source>
</evidence>
<accession>A0A917XN87</accession>
<dbReference type="RefSeq" id="WP_189268397.1">
    <property type="nucleotide sequence ID" value="NZ_BMML01000030.1"/>
</dbReference>
<dbReference type="PANTHER" id="PTHR34389:SF2">
    <property type="entry name" value="L-RHAMNOSE MUTAROTASE"/>
    <property type="match status" value="1"/>
</dbReference>
<evidence type="ECO:0000313" key="2">
    <source>
        <dbReference type="Proteomes" id="UP000653411"/>
    </source>
</evidence>
<sequence>MAAPLRIGSVVRLRPDRTEEYLALHRAVPAPVLAALRRAHITNYSIFLRDDTLFAYYEYTGEDYASDMAAIAADPDTQRWWTLTDPCQLPLAGAAEGERWAEAEEVFHLD</sequence>
<dbReference type="AlphaFoldDB" id="A0A917XN87"/>
<dbReference type="PANTHER" id="PTHR34389">
    <property type="entry name" value="L-RHAMNOSE MUTAROTASE"/>
    <property type="match status" value="1"/>
</dbReference>
<keyword evidence="2" id="KW-1185">Reference proteome</keyword>
<comment type="caution">
    <text evidence="1">The sequence shown here is derived from an EMBL/GenBank/DDBJ whole genome shotgun (WGS) entry which is preliminary data.</text>
</comment>
<dbReference type="Proteomes" id="UP000653411">
    <property type="component" value="Unassembled WGS sequence"/>
</dbReference>
<dbReference type="InterPro" id="IPR011008">
    <property type="entry name" value="Dimeric_a/b-barrel"/>
</dbReference>
<organism evidence="1 2">
    <name type="scientific">Streptomyces fuscichromogenes</name>
    <dbReference type="NCBI Taxonomy" id="1324013"/>
    <lineage>
        <taxon>Bacteria</taxon>
        <taxon>Bacillati</taxon>
        <taxon>Actinomycetota</taxon>
        <taxon>Actinomycetes</taxon>
        <taxon>Kitasatosporales</taxon>
        <taxon>Streptomycetaceae</taxon>
        <taxon>Streptomyces</taxon>
    </lineage>
</organism>
<dbReference type="EMBL" id="BMML01000030">
    <property type="protein sequence ID" value="GGN39463.1"/>
    <property type="molecule type" value="Genomic_DNA"/>
</dbReference>
<reference evidence="1" key="2">
    <citation type="submission" date="2020-09" db="EMBL/GenBank/DDBJ databases">
        <authorList>
            <person name="Sun Q."/>
            <person name="Zhou Y."/>
        </authorList>
    </citation>
    <scope>NUCLEOTIDE SEQUENCE</scope>
    <source>
        <strain evidence="1">CGMCC 4.7110</strain>
    </source>
</reference>
<dbReference type="Pfam" id="PF05336">
    <property type="entry name" value="rhaM"/>
    <property type="match status" value="1"/>
</dbReference>
<dbReference type="Gene3D" id="3.30.70.100">
    <property type="match status" value="1"/>
</dbReference>
<evidence type="ECO:0008006" key="3">
    <source>
        <dbReference type="Google" id="ProtNLM"/>
    </source>
</evidence>
<protein>
    <recommendedName>
        <fullName evidence="3">L-rhamnose mutarotase</fullName>
    </recommendedName>
</protein>
<gene>
    <name evidence="1" type="ORF">GCM10011578_086040</name>
</gene>
<dbReference type="GO" id="GO:0016857">
    <property type="term" value="F:racemase and epimerase activity, acting on carbohydrates and derivatives"/>
    <property type="evidence" value="ECO:0007669"/>
    <property type="project" value="InterPro"/>
</dbReference>
<reference evidence="1" key="1">
    <citation type="journal article" date="2014" name="Int. J. Syst. Evol. Microbiol.">
        <title>Complete genome sequence of Corynebacterium casei LMG S-19264T (=DSM 44701T), isolated from a smear-ripened cheese.</title>
        <authorList>
            <consortium name="US DOE Joint Genome Institute (JGI-PGF)"/>
            <person name="Walter F."/>
            <person name="Albersmeier A."/>
            <person name="Kalinowski J."/>
            <person name="Ruckert C."/>
        </authorList>
    </citation>
    <scope>NUCLEOTIDE SEQUENCE</scope>
    <source>
        <strain evidence="1">CGMCC 4.7110</strain>
    </source>
</reference>
<dbReference type="SUPFAM" id="SSF54909">
    <property type="entry name" value="Dimeric alpha+beta barrel"/>
    <property type="match status" value="1"/>
</dbReference>
<proteinExistence type="predicted"/>
<name>A0A917XN87_9ACTN</name>